<accession>A0A0B5EME2</accession>
<proteinExistence type="predicted"/>
<dbReference type="AlphaFoldDB" id="A0A0B5EME2"/>
<gene>
    <name evidence="1" type="ORF">SLNWT_3267</name>
</gene>
<reference evidence="1 2" key="1">
    <citation type="submission" date="2015-01" db="EMBL/GenBank/DDBJ databases">
        <title>Enhanced salinomycin production by adjusting the supply of polyketide extender units in Streptomyce albus DSM 41398.</title>
        <authorList>
            <person name="Lu C."/>
        </authorList>
    </citation>
    <scope>NUCLEOTIDE SEQUENCE [LARGE SCALE GENOMIC DNA]</scope>
    <source>
        <strain evidence="2">ATCC 21838 / DSM 41398 / FERM P-419 / JCM 4703 / NBRC 107858</strain>
    </source>
</reference>
<keyword evidence="2" id="KW-1185">Reference proteome</keyword>
<evidence type="ECO:0000313" key="2">
    <source>
        <dbReference type="Proteomes" id="UP000031523"/>
    </source>
</evidence>
<dbReference type="KEGG" id="sals:SLNWT_3267"/>
<dbReference type="Proteomes" id="UP000031523">
    <property type="component" value="Chromosome"/>
</dbReference>
<protein>
    <submittedName>
        <fullName evidence="1">Uncharacterized protein</fullName>
    </submittedName>
</protein>
<evidence type="ECO:0000313" key="1">
    <source>
        <dbReference type="EMBL" id="AJE83643.1"/>
    </source>
</evidence>
<organism evidence="1 2">
    <name type="scientific">Streptomyces albus (strain ATCC 21838 / DSM 41398 / FERM P-419 / JCM 4703 / NBRC 107858)</name>
    <dbReference type="NCBI Taxonomy" id="1081613"/>
    <lineage>
        <taxon>Bacteria</taxon>
        <taxon>Bacillati</taxon>
        <taxon>Actinomycetota</taxon>
        <taxon>Actinomycetes</taxon>
        <taxon>Kitasatosporales</taxon>
        <taxon>Streptomycetaceae</taxon>
        <taxon>Streptomyces</taxon>
    </lineage>
</organism>
<name>A0A0B5EME2_STRA4</name>
<dbReference type="EMBL" id="CP010519">
    <property type="protein sequence ID" value="AJE83643.1"/>
    <property type="molecule type" value="Genomic_DNA"/>
</dbReference>
<sequence>MPVPVPVPVWRSRVEEAVAPLRTVQPACAGREFRPGEDPAALRVPLGVRRPPPIRRLTGPY</sequence>